<evidence type="ECO:0000313" key="3">
    <source>
        <dbReference type="EMBL" id="MCU7619281.1"/>
    </source>
</evidence>
<dbReference type="Pfam" id="PF04717">
    <property type="entry name" value="Phage_base_V"/>
    <property type="match status" value="1"/>
</dbReference>
<dbReference type="InterPro" id="IPR006531">
    <property type="entry name" value="Gp5/Vgr_OB"/>
</dbReference>
<reference evidence="4" key="1">
    <citation type="submission" date="2023-07" db="EMBL/GenBank/DDBJ databases">
        <title>Chryseobacterium sp. strain PBS4-4 Genome sequencing and assembly.</title>
        <authorList>
            <person name="Jung Y."/>
        </authorList>
    </citation>
    <scope>NUCLEOTIDE SEQUENCE [LARGE SCALE GENOMIC DNA]</scope>
    <source>
        <strain evidence="4">PBS4-4</strain>
    </source>
</reference>
<dbReference type="EMBL" id="JAOTEM010000008">
    <property type="protein sequence ID" value="MCU7619281.1"/>
    <property type="molecule type" value="Genomic_DNA"/>
</dbReference>
<feature type="compositionally biased region" description="Polar residues" evidence="1">
    <location>
        <begin position="612"/>
        <end position="624"/>
    </location>
</feature>
<evidence type="ECO:0000256" key="1">
    <source>
        <dbReference type="SAM" id="MobiDB-lite"/>
    </source>
</evidence>
<dbReference type="Gene3D" id="2.40.50.230">
    <property type="entry name" value="Gp5 N-terminal domain"/>
    <property type="match status" value="1"/>
</dbReference>
<comment type="caution">
    <text evidence="3">The sequence shown here is derived from an EMBL/GenBank/DDBJ whole genome shotgun (WGS) entry which is preliminary data.</text>
</comment>
<dbReference type="SUPFAM" id="SSF69349">
    <property type="entry name" value="Phage fibre proteins"/>
    <property type="match status" value="1"/>
</dbReference>
<sequence length="644" mass="71929">MSYLDDEKSFGNVNSGSNMRLNHPDDLKKYFSSKTFKDFLADKASPLVYCTLSLDGKPFLDKSGFSINLNQHTNDHDNFTIVVPDDALDSFQGYVMENSKNILGKTITINLHRFGDVRQVFNGVVANVKNKKENGYGKLYISGYAPSILLENGKDCQSFEDKTLEQIIKSATSDYPENCKVLVESPNTKYALPYTVQYKESDYQFIKRLATRFGEYFYYNGQNMVFGNKVQPIVNLEENIDLIEVEVEMNIKPQDFNYSVFDVQGGCKSDKDSASAQVQYKENPFQAIAVTASKNVYKKKPEMLFNHTGISDSTERELKEAVRREKENRENLVTVKGKSKDPELKIGGRAKLIDINGKAMETYRIIEIKHYHDGNTYYNEFVGIPDLFNAPYQDEEAVPLGEKQSARVLENDDPSGIGRVRVQFPWQEKKGEKSPWIRVIQPHSGSGKGFHFIPEIGEEVLVDFESGNAEKPFVVGTQYNGSETSSYHTSGNDKKVIHTRSGTKIILNDAEGSVFIEDPSGNTYLMDGNGNINVNAPKNMSFTAGENVSITAGMNITALAGMNISETAGMNHSSFAGAMMMQNAVADYSLMAANIMEVAQGERKSKAKDINESAQNRSISSQENTDIHTQKTFNNNSGEKSKSH</sequence>
<dbReference type="SUPFAM" id="SSF69255">
    <property type="entry name" value="gp5 N-terminal domain-like"/>
    <property type="match status" value="1"/>
</dbReference>
<dbReference type="SUPFAM" id="SSF69279">
    <property type="entry name" value="Phage tail proteins"/>
    <property type="match status" value="1"/>
</dbReference>
<accession>A0ABT2WAP1</accession>
<dbReference type="Gene3D" id="4.10.220.110">
    <property type="match status" value="1"/>
</dbReference>
<proteinExistence type="predicted"/>
<dbReference type="Proteomes" id="UP001208649">
    <property type="component" value="Unassembled WGS sequence"/>
</dbReference>
<keyword evidence="4" id="KW-1185">Reference proteome</keyword>
<dbReference type="Pfam" id="PF05954">
    <property type="entry name" value="Phage_GPD"/>
    <property type="match status" value="1"/>
</dbReference>
<feature type="domain" description="Gp5/Type VI secretion system Vgr protein OB-fold" evidence="2">
    <location>
        <begin position="405"/>
        <end position="479"/>
    </location>
</feature>
<gene>
    <name evidence="3" type="primary">vgrG</name>
    <name evidence="3" type="ORF">NZ698_19040</name>
</gene>
<dbReference type="Gene3D" id="3.55.50.10">
    <property type="entry name" value="Baseplate protein-like domains"/>
    <property type="match status" value="1"/>
</dbReference>
<feature type="region of interest" description="Disordered" evidence="1">
    <location>
        <begin position="604"/>
        <end position="644"/>
    </location>
</feature>
<evidence type="ECO:0000313" key="4">
    <source>
        <dbReference type="Proteomes" id="UP001208649"/>
    </source>
</evidence>
<name>A0ABT2WAP1_9FLAO</name>
<dbReference type="Gene3D" id="2.30.110.50">
    <property type="match status" value="1"/>
</dbReference>
<evidence type="ECO:0000259" key="2">
    <source>
        <dbReference type="Pfam" id="PF04717"/>
    </source>
</evidence>
<organism evidence="3 4">
    <name type="scientific">Chryseobacterium edaphi</name>
    <dbReference type="NCBI Taxonomy" id="2976532"/>
    <lineage>
        <taxon>Bacteria</taxon>
        <taxon>Pseudomonadati</taxon>
        <taxon>Bacteroidota</taxon>
        <taxon>Flavobacteriia</taxon>
        <taxon>Flavobacteriales</taxon>
        <taxon>Weeksellaceae</taxon>
        <taxon>Chryseobacterium group</taxon>
        <taxon>Chryseobacterium</taxon>
    </lineage>
</organism>
<dbReference type="RefSeq" id="WP_263004833.1">
    <property type="nucleotide sequence ID" value="NZ_JAOTEM010000008.1"/>
</dbReference>
<dbReference type="NCBIfam" id="TIGR01646">
    <property type="entry name" value="vgr_GE"/>
    <property type="match status" value="1"/>
</dbReference>
<dbReference type="InterPro" id="IPR037026">
    <property type="entry name" value="Vgr_OB-fold_dom_sf"/>
</dbReference>
<protein>
    <submittedName>
        <fullName evidence="3">Type VI secretion system tip protein VgrG</fullName>
    </submittedName>
</protein>
<dbReference type="InterPro" id="IPR006533">
    <property type="entry name" value="T6SS_Vgr_RhsGE"/>
</dbReference>